<organism evidence="1">
    <name type="scientific">Arundo donax</name>
    <name type="common">Giant reed</name>
    <name type="synonym">Donax arundinaceus</name>
    <dbReference type="NCBI Taxonomy" id="35708"/>
    <lineage>
        <taxon>Eukaryota</taxon>
        <taxon>Viridiplantae</taxon>
        <taxon>Streptophyta</taxon>
        <taxon>Embryophyta</taxon>
        <taxon>Tracheophyta</taxon>
        <taxon>Spermatophyta</taxon>
        <taxon>Magnoliopsida</taxon>
        <taxon>Liliopsida</taxon>
        <taxon>Poales</taxon>
        <taxon>Poaceae</taxon>
        <taxon>PACMAD clade</taxon>
        <taxon>Arundinoideae</taxon>
        <taxon>Arundineae</taxon>
        <taxon>Arundo</taxon>
    </lineage>
</organism>
<reference evidence="1" key="1">
    <citation type="submission" date="2014-09" db="EMBL/GenBank/DDBJ databases">
        <authorList>
            <person name="Magalhaes I.L.F."/>
            <person name="Oliveira U."/>
            <person name="Santos F.R."/>
            <person name="Vidigal T.H.D.A."/>
            <person name="Brescovit A.D."/>
            <person name="Santos A.J."/>
        </authorList>
    </citation>
    <scope>NUCLEOTIDE SEQUENCE</scope>
    <source>
        <tissue evidence="1">Shoot tissue taken approximately 20 cm above the soil surface</tissue>
    </source>
</reference>
<name>A0A0A8ZME7_ARUDO</name>
<protein>
    <submittedName>
        <fullName evidence="1">Uncharacterized protein</fullName>
    </submittedName>
</protein>
<proteinExistence type="predicted"/>
<dbReference type="AlphaFoldDB" id="A0A0A8ZME7"/>
<evidence type="ECO:0000313" key="1">
    <source>
        <dbReference type="EMBL" id="JAD38873.1"/>
    </source>
</evidence>
<accession>A0A0A8ZME7</accession>
<sequence>MCGRSDQWSLNLHINYDKSRNLIGGPSNCCRIDKNGHGYEYTRTRFACLDPGMQNYTRNIMHFQDTTQLQKT</sequence>
<reference evidence="1" key="2">
    <citation type="journal article" date="2015" name="Data Brief">
        <title>Shoot transcriptome of the giant reed, Arundo donax.</title>
        <authorList>
            <person name="Barrero R.A."/>
            <person name="Guerrero F.D."/>
            <person name="Moolhuijzen P."/>
            <person name="Goolsby J.A."/>
            <person name="Tidwell J."/>
            <person name="Bellgard S.E."/>
            <person name="Bellgard M.I."/>
        </authorList>
    </citation>
    <scope>NUCLEOTIDE SEQUENCE</scope>
    <source>
        <tissue evidence="1">Shoot tissue taken approximately 20 cm above the soil surface</tissue>
    </source>
</reference>
<dbReference type="EMBL" id="GBRH01259022">
    <property type="protein sequence ID" value="JAD38873.1"/>
    <property type="molecule type" value="Transcribed_RNA"/>
</dbReference>